<protein>
    <recommendedName>
        <fullName evidence="2">DUF4326 domain-containing protein</fullName>
    </recommendedName>
</protein>
<dbReference type="InterPro" id="IPR025475">
    <property type="entry name" value="DUF4326"/>
</dbReference>
<keyword evidence="4" id="KW-1185">Reference proteome</keyword>
<evidence type="ECO:0000259" key="2">
    <source>
        <dbReference type="Pfam" id="PF14216"/>
    </source>
</evidence>
<comment type="caution">
    <text evidence="3">The sequence shown here is derived from an EMBL/GenBank/DDBJ whole genome shotgun (WGS) entry which is preliminary data.</text>
</comment>
<organism evidence="3 4">
    <name type="scientific">Streptomyces osmaniensis</name>
    <dbReference type="NCBI Taxonomy" id="593134"/>
    <lineage>
        <taxon>Bacteria</taxon>
        <taxon>Bacillati</taxon>
        <taxon>Actinomycetota</taxon>
        <taxon>Actinomycetes</taxon>
        <taxon>Kitasatosporales</taxon>
        <taxon>Streptomycetaceae</taxon>
        <taxon>Streptomyces</taxon>
    </lineage>
</organism>
<name>A0ABP6W7J9_9ACTN</name>
<feature type="region of interest" description="Disordered" evidence="1">
    <location>
        <begin position="1"/>
        <end position="35"/>
    </location>
</feature>
<evidence type="ECO:0000313" key="3">
    <source>
        <dbReference type="EMBL" id="GAA3546303.1"/>
    </source>
</evidence>
<gene>
    <name evidence="3" type="ORF">GCM10022295_30360</name>
</gene>
<feature type="domain" description="DUF4326" evidence="2">
    <location>
        <begin position="47"/>
        <end position="131"/>
    </location>
</feature>
<accession>A0ABP6W7J9</accession>
<dbReference type="EMBL" id="BAABCE010000005">
    <property type="protein sequence ID" value="GAA3546303.1"/>
    <property type="molecule type" value="Genomic_DNA"/>
</dbReference>
<evidence type="ECO:0000313" key="4">
    <source>
        <dbReference type="Proteomes" id="UP001500707"/>
    </source>
</evidence>
<dbReference type="Proteomes" id="UP001500707">
    <property type="component" value="Unassembled WGS sequence"/>
</dbReference>
<proteinExistence type="predicted"/>
<dbReference type="Pfam" id="PF14216">
    <property type="entry name" value="DUF4326"/>
    <property type="match status" value="1"/>
</dbReference>
<evidence type="ECO:0000256" key="1">
    <source>
        <dbReference type="SAM" id="MobiDB-lite"/>
    </source>
</evidence>
<sequence>MAQPARIPGADARTAPPPEPGSLRPARTEGTMNGMSRTTVVNMKGHRDDPDYADVVYVGRAMHRGGWDLAGSPLASPFRPGRDGTREAVVEKYRAHLLSRPDLLALLPDLRGRRLGCWCVPRACHAQVIAELADSPGS</sequence>
<reference evidence="4" key="1">
    <citation type="journal article" date="2019" name="Int. J. Syst. Evol. Microbiol.">
        <title>The Global Catalogue of Microorganisms (GCM) 10K type strain sequencing project: providing services to taxonomists for standard genome sequencing and annotation.</title>
        <authorList>
            <consortium name="The Broad Institute Genomics Platform"/>
            <consortium name="The Broad Institute Genome Sequencing Center for Infectious Disease"/>
            <person name="Wu L."/>
            <person name="Ma J."/>
        </authorList>
    </citation>
    <scope>NUCLEOTIDE SEQUENCE [LARGE SCALE GENOMIC DNA]</scope>
    <source>
        <strain evidence="4">JCM 17656</strain>
    </source>
</reference>